<feature type="domain" description="HTH gntR-type" evidence="4">
    <location>
        <begin position="17"/>
        <end position="85"/>
    </location>
</feature>
<name>A0A1X7HLG5_9BACL</name>
<keyword evidence="1" id="KW-0805">Transcription regulation</keyword>
<protein>
    <submittedName>
        <fullName evidence="5">GntR family transcriptional regulator</fullName>
    </submittedName>
</protein>
<dbReference type="PANTHER" id="PTHR38445">
    <property type="entry name" value="HTH-TYPE TRANSCRIPTIONAL REPRESSOR YTRA"/>
    <property type="match status" value="1"/>
</dbReference>
<sequence length="128" mass="14639">MDIIQVGDLTFQLDYSKPLYEQIINQFRFDIAQGHIQLGTRTLSVRDLAKVLKVNPNTVMRAYQELERDNLFETRRGHGTFVTSSQKKVDELQRSLATQAVSNFVTSIKSIGFTKDSAITLIEEAEWN</sequence>
<dbReference type="SUPFAM" id="SSF46785">
    <property type="entry name" value="Winged helix' DNA-binding domain"/>
    <property type="match status" value="1"/>
</dbReference>
<evidence type="ECO:0000313" key="5">
    <source>
        <dbReference type="EMBL" id="SMF88783.1"/>
    </source>
</evidence>
<dbReference type="GO" id="GO:0003677">
    <property type="term" value="F:DNA binding"/>
    <property type="evidence" value="ECO:0007669"/>
    <property type="project" value="UniProtKB-KW"/>
</dbReference>
<dbReference type="Proteomes" id="UP000192940">
    <property type="component" value="Chromosome I"/>
</dbReference>
<evidence type="ECO:0000256" key="2">
    <source>
        <dbReference type="ARBA" id="ARBA00023125"/>
    </source>
</evidence>
<dbReference type="CDD" id="cd07377">
    <property type="entry name" value="WHTH_GntR"/>
    <property type="match status" value="1"/>
</dbReference>
<dbReference type="STRING" id="1313296.SAMN05661091_4405"/>
<dbReference type="GO" id="GO:0003700">
    <property type="term" value="F:DNA-binding transcription factor activity"/>
    <property type="evidence" value="ECO:0007669"/>
    <property type="project" value="InterPro"/>
</dbReference>
<dbReference type="EMBL" id="LT840184">
    <property type="protein sequence ID" value="SMF88783.1"/>
    <property type="molecule type" value="Genomic_DNA"/>
</dbReference>
<keyword evidence="6" id="KW-1185">Reference proteome</keyword>
<dbReference type="Gene3D" id="1.10.10.10">
    <property type="entry name" value="Winged helix-like DNA-binding domain superfamily/Winged helix DNA-binding domain"/>
    <property type="match status" value="1"/>
</dbReference>
<evidence type="ECO:0000259" key="4">
    <source>
        <dbReference type="PROSITE" id="PS50949"/>
    </source>
</evidence>
<dbReference type="InterPro" id="IPR036390">
    <property type="entry name" value="WH_DNA-bd_sf"/>
</dbReference>
<dbReference type="RefSeq" id="WP_208915168.1">
    <property type="nucleotide sequence ID" value="NZ_LT840184.1"/>
</dbReference>
<dbReference type="PROSITE" id="PS50949">
    <property type="entry name" value="HTH_GNTR"/>
    <property type="match status" value="1"/>
</dbReference>
<accession>A0A1X7HLG5</accession>
<dbReference type="PANTHER" id="PTHR38445:SF9">
    <property type="entry name" value="HTH-TYPE TRANSCRIPTIONAL REPRESSOR YTRA"/>
    <property type="match status" value="1"/>
</dbReference>
<keyword evidence="2" id="KW-0238">DNA-binding</keyword>
<evidence type="ECO:0000256" key="3">
    <source>
        <dbReference type="ARBA" id="ARBA00023163"/>
    </source>
</evidence>
<proteinExistence type="predicted"/>
<gene>
    <name evidence="5" type="ORF">SAMN05661091_4405</name>
</gene>
<dbReference type="InterPro" id="IPR036388">
    <property type="entry name" value="WH-like_DNA-bd_sf"/>
</dbReference>
<evidence type="ECO:0000256" key="1">
    <source>
        <dbReference type="ARBA" id="ARBA00023015"/>
    </source>
</evidence>
<reference evidence="5 6" key="1">
    <citation type="submission" date="2017-04" db="EMBL/GenBank/DDBJ databases">
        <authorList>
            <person name="Afonso C.L."/>
            <person name="Miller P.J."/>
            <person name="Scott M.A."/>
            <person name="Spackman E."/>
            <person name="Goraichik I."/>
            <person name="Dimitrov K.M."/>
            <person name="Suarez D.L."/>
            <person name="Swayne D.E."/>
        </authorList>
    </citation>
    <scope>NUCLEOTIDE SEQUENCE [LARGE SCALE GENOMIC DNA]</scope>
    <source>
        <strain evidence="5 6">N3/975</strain>
    </source>
</reference>
<dbReference type="AlphaFoldDB" id="A0A1X7HLG5"/>
<dbReference type="InterPro" id="IPR000524">
    <property type="entry name" value="Tscrpt_reg_HTH_GntR"/>
</dbReference>
<dbReference type="SMART" id="SM00345">
    <property type="entry name" value="HTH_GNTR"/>
    <property type="match status" value="1"/>
</dbReference>
<dbReference type="Pfam" id="PF00392">
    <property type="entry name" value="GntR"/>
    <property type="match status" value="1"/>
</dbReference>
<keyword evidence="3" id="KW-0804">Transcription</keyword>
<evidence type="ECO:0000313" key="6">
    <source>
        <dbReference type="Proteomes" id="UP000192940"/>
    </source>
</evidence>
<organism evidence="5 6">
    <name type="scientific">Paenibacillus uliginis N3/975</name>
    <dbReference type="NCBI Taxonomy" id="1313296"/>
    <lineage>
        <taxon>Bacteria</taxon>
        <taxon>Bacillati</taxon>
        <taxon>Bacillota</taxon>
        <taxon>Bacilli</taxon>
        <taxon>Bacillales</taxon>
        <taxon>Paenibacillaceae</taxon>
        <taxon>Paenibacillus</taxon>
    </lineage>
</organism>